<keyword evidence="3" id="KW-1185">Reference proteome</keyword>
<feature type="transmembrane region" description="Helical" evidence="1">
    <location>
        <begin position="7"/>
        <end position="24"/>
    </location>
</feature>
<dbReference type="Pfam" id="PF09945">
    <property type="entry name" value="DUF2177"/>
    <property type="match status" value="1"/>
</dbReference>
<keyword evidence="1" id="KW-0812">Transmembrane</keyword>
<evidence type="ECO:0000313" key="3">
    <source>
        <dbReference type="Proteomes" id="UP000248646"/>
    </source>
</evidence>
<organism evidence="2 3">
    <name type="scientific">Psychrobacillus insolitus</name>
    <dbReference type="NCBI Taxonomy" id="1461"/>
    <lineage>
        <taxon>Bacteria</taxon>
        <taxon>Bacillati</taxon>
        <taxon>Bacillota</taxon>
        <taxon>Bacilli</taxon>
        <taxon>Bacillales</taxon>
        <taxon>Bacillaceae</taxon>
        <taxon>Psychrobacillus</taxon>
    </lineage>
</organism>
<dbReference type="Proteomes" id="UP000248646">
    <property type="component" value="Unassembled WGS sequence"/>
</dbReference>
<accession>A0A2W7MM82</accession>
<keyword evidence="1" id="KW-1133">Transmembrane helix</keyword>
<feature type="transmembrane region" description="Helical" evidence="1">
    <location>
        <begin position="74"/>
        <end position="90"/>
    </location>
</feature>
<dbReference type="EMBL" id="QKZI01000002">
    <property type="protein sequence ID" value="PZX05585.1"/>
    <property type="molecule type" value="Genomic_DNA"/>
</dbReference>
<evidence type="ECO:0000256" key="1">
    <source>
        <dbReference type="SAM" id="Phobius"/>
    </source>
</evidence>
<feature type="transmembrane region" description="Helical" evidence="1">
    <location>
        <begin position="102"/>
        <end position="128"/>
    </location>
</feature>
<comment type="caution">
    <text evidence="2">The sequence shown here is derived from an EMBL/GenBank/DDBJ whole genome shotgun (WGS) entry which is preliminary data.</text>
</comment>
<evidence type="ECO:0000313" key="2">
    <source>
        <dbReference type="EMBL" id="PZX05585.1"/>
    </source>
</evidence>
<sequence length="136" mass="15513">MYLLKTYVTTFIVFFIIDIIWLAFISKNLYQEKVGHLMKVDVNWVVAGLFYLLFIAGLIFFVINPALARDSWKYALLVGGFFGIITYATYDMTNLATLKDWPILITVIDIIWGTILCGLTSMITFFAMSHFGGAKE</sequence>
<dbReference type="OrthoDB" id="166547at2"/>
<feature type="transmembrane region" description="Helical" evidence="1">
    <location>
        <begin position="44"/>
        <end position="67"/>
    </location>
</feature>
<proteinExistence type="predicted"/>
<gene>
    <name evidence="2" type="ORF">C7437_10237</name>
</gene>
<name>A0A2W7MM82_9BACI</name>
<reference evidence="2 3" key="1">
    <citation type="submission" date="2018-06" db="EMBL/GenBank/DDBJ databases">
        <title>Genomic Encyclopedia of Type Strains, Phase IV (KMG-IV): sequencing the most valuable type-strain genomes for metagenomic binning, comparative biology and taxonomic classification.</title>
        <authorList>
            <person name="Goeker M."/>
        </authorList>
    </citation>
    <scope>NUCLEOTIDE SEQUENCE [LARGE SCALE GENOMIC DNA]</scope>
    <source>
        <strain evidence="2 3">DSM 5</strain>
    </source>
</reference>
<dbReference type="RefSeq" id="WP_111439046.1">
    <property type="nucleotide sequence ID" value="NZ_QKZI01000002.1"/>
</dbReference>
<dbReference type="AlphaFoldDB" id="A0A2W7MM82"/>
<protein>
    <submittedName>
        <fullName evidence="2">Putative membrane protein</fullName>
    </submittedName>
</protein>
<dbReference type="InterPro" id="IPR018687">
    <property type="entry name" value="DUF2177_membr"/>
</dbReference>
<keyword evidence="1" id="KW-0472">Membrane</keyword>